<dbReference type="SUPFAM" id="SSF53098">
    <property type="entry name" value="Ribonuclease H-like"/>
    <property type="match status" value="1"/>
</dbReference>
<feature type="domain" description="Integrase catalytic" evidence="1">
    <location>
        <begin position="1"/>
        <end position="79"/>
    </location>
</feature>
<dbReference type="GO" id="GO:0015074">
    <property type="term" value="P:DNA integration"/>
    <property type="evidence" value="ECO:0007669"/>
    <property type="project" value="InterPro"/>
</dbReference>
<dbReference type="Proteomes" id="UP001194580">
    <property type="component" value="Unassembled WGS sequence"/>
</dbReference>
<protein>
    <recommendedName>
        <fullName evidence="1">Integrase catalytic domain-containing protein</fullName>
    </recommendedName>
</protein>
<dbReference type="PROSITE" id="PS50994">
    <property type="entry name" value="INTEGRASE"/>
    <property type="match status" value="1"/>
</dbReference>
<reference evidence="2" key="1">
    <citation type="journal article" date="2020" name="Fungal Divers.">
        <title>Resolving the Mortierellaceae phylogeny through synthesis of multi-gene phylogenetics and phylogenomics.</title>
        <authorList>
            <person name="Vandepol N."/>
            <person name="Liber J."/>
            <person name="Desiro A."/>
            <person name="Na H."/>
            <person name="Kennedy M."/>
            <person name="Barry K."/>
            <person name="Grigoriev I.V."/>
            <person name="Miller A.N."/>
            <person name="O'Donnell K."/>
            <person name="Stajich J.E."/>
            <person name="Bonito G."/>
        </authorList>
    </citation>
    <scope>NUCLEOTIDE SEQUENCE</scope>
    <source>
        <strain evidence="2">NRRL 28262</strain>
    </source>
</reference>
<feature type="non-terminal residue" evidence="2">
    <location>
        <position position="1"/>
    </location>
</feature>
<dbReference type="InterPro" id="IPR036397">
    <property type="entry name" value="RNaseH_sf"/>
</dbReference>
<dbReference type="InterPro" id="IPR012337">
    <property type="entry name" value="RNaseH-like_sf"/>
</dbReference>
<dbReference type="AlphaFoldDB" id="A0AAD4D6G9"/>
<comment type="caution">
    <text evidence="2">The sequence shown here is derived from an EMBL/GenBank/DDBJ whole genome shotgun (WGS) entry which is preliminary data.</text>
</comment>
<gene>
    <name evidence="2" type="ORF">BGZ95_001719</name>
</gene>
<sequence>MFIRFVFFIPHKSTKADDLIEAIRANFASNIGINVCFSPAYNPQSNGLVERFMTTLRNMIVSYLDLPETETSSTIKSTD</sequence>
<dbReference type="InterPro" id="IPR001584">
    <property type="entry name" value="Integrase_cat-core"/>
</dbReference>
<dbReference type="Gene3D" id="3.30.420.10">
    <property type="entry name" value="Ribonuclease H-like superfamily/Ribonuclease H"/>
    <property type="match status" value="1"/>
</dbReference>
<organism evidence="2 3">
    <name type="scientific">Linnemannia exigua</name>
    <dbReference type="NCBI Taxonomy" id="604196"/>
    <lineage>
        <taxon>Eukaryota</taxon>
        <taxon>Fungi</taxon>
        <taxon>Fungi incertae sedis</taxon>
        <taxon>Mucoromycota</taxon>
        <taxon>Mortierellomycotina</taxon>
        <taxon>Mortierellomycetes</taxon>
        <taxon>Mortierellales</taxon>
        <taxon>Mortierellaceae</taxon>
        <taxon>Linnemannia</taxon>
    </lineage>
</organism>
<keyword evidence="3" id="KW-1185">Reference proteome</keyword>
<name>A0AAD4D6G9_9FUNG</name>
<accession>A0AAD4D6G9</accession>
<evidence type="ECO:0000313" key="3">
    <source>
        <dbReference type="Proteomes" id="UP001194580"/>
    </source>
</evidence>
<dbReference type="EMBL" id="JAAAIL010001352">
    <property type="protein sequence ID" value="KAG0270318.1"/>
    <property type="molecule type" value="Genomic_DNA"/>
</dbReference>
<dbReference type="GO" id="GO:0003676">
    <property type="term" value="F:nucleic acid binding"/>
    <property type="evidence" value="ECO:0007669"/>
    <property type="project" value="InterPro"/>
</dbReference>
<evidence type="ECO:0000259" key="1">
    <source>
        <dbReference type="PROSITE" id="PS50994"/>
    </source>
</evidence>
<evidence type="ECO:0000313" key="2">
    <source>
        <dbReference type="EMBL" id="KAG0270318.1"/>
    </source>
</evidence>
<proteinExistence type="predicted"/>
<dbReference type="GO" id="GO:0005634">
    <property type="term" value="C:nucleus"/>
    <property type="evidence" value="ECO:0007669"/>
    <property type="project" value="UniProtKB-ARBA"/>
</dbReference>